<organism evidence="3 4">
    <name type="scientific">Solitalea canadensis (strain ATCC 29591 / DSM 3403 / JCM 21819 / LMG 8368 / NBRC 15130 / NCIMB 12057 / USAM 9D)</name>
    <name type="common">Flexibacter canadensis</name>
    <dbReference type="NCBI Taxonomy" id="929556"/>
    <lineage>
        <taxon>Bacteria</taxon>
        <taxon>Pseudomonadati</taxon>
        <taxon>Bacteroidota</taxon>
        <taxon>Sphingobacteriia</taxon>
        <taxon>Sphingobacteriales</taxon>
        <taxon>Sphingobacteriaceae</taxon>
        <taxon>Solitalea</taxon>
    </lineage>
</organism>
<dbReference type="PROSITE" id="PS01124">
    <property type="entry name" value="HTH_ARAC_FAMILY_2"/>
    <property type="match status" value="1"/>
</dbReference>
<dbReference type="STRING" id="929556.Solca_2189"/>
<proteinExistence type="predicted"/>
<dbReference type="GO" id="GO:0043565">
    <property type="term" value="F:sequence-specific DNA binding"/>
    <property type="evidence" value="ECO:0007669"/>
    <property type="project" value="InterPro"/>
</dbReference>
<protein>
    <submittedName>
        <fullName evidence="3">DNA-binding domain-containing protein, AraC-type</fullName>
    </submittedName>
</protein>
<dbReference type="PANTHER" id="PTHR43280">
    <property type="entry name" value="ARAC-FAMILY TRANSCRIPTIONAL REGULATOR"/>
    <property type="match status" value="1"/>
</dbReference>
<keyword evidence="1 3" id="KW-0238">DNA-binding</keyword>
<dbReference type="GO" id="GO:0003700">
    <property type="term" value="F:DNA-binding transcription factor activity"/>
    <property type="evidence" value="ECO:0007669"/>
    <property type="project" value="InterPro"/>
</dbReference>
<dbReference type="Gene3D" id="1.10.10.60">
    <property type="entry name" value="Homeodomain-like"/>
    <property type="match status" value="1"/>
</dbReference>
<dbReference type="AlphaFoldDB" id="H8KR33"/>
<dbReference type="Proteomes" id="UP000007590">
    <property type="component" value="Chromosome"/>
</dbReference>
<evidence type="ECO:0000313" key="3">
    <source>
        <dbReference type="EMBL" id="AFD07239.1"/>
    </source>
</evidence>
<gene>
    <name evidence="3" type="ordered locus">Solca_2189</name>
</gene>
<dbReference type="InterPro" id="IPR018060">
    <property type="entry name" value="HTH_AraC"/>
</dbReference>
<dbReference type="eggNOG" id="COG2207">
    <property type="taxonomic scope" value="Bacteria"/>
</dbReference>
<dbReference type="Pfam" id="PF12833">
    <property type="entry name" value="HTH_18"/>
    <property type="match status" value="1"/>
</dbReference>
<evidence type="ECO:0000313" key="4">
    <source>
        <dbReference type="Proteomes" id="UP000007590"/>
    </source>
</evidence>
<feature type="domain" description="HTH araC/xylS-type" evidence="2">
    <location>
        <begin position="180"/>
        <end position="258"/>
    </location>
</feature>
<reference evidence="3" key="1">
    <citation type="submission" date="2012-02" db="EMBL/GenBank/DDBJ databases">
        <title>The complete genome of Solitalea canadensis DSM 3403.</title>
        <authorList>
            <consortium name="US DOE Joint Genome Institute (JGI-PGF)"/>
            <person name="Lucas S."/>
            <person name="Copeland A."/>
            <person name="Lapidus A."/>
            <person name="Glavina del Rio T."/>
            <person name="Dalin E."/>
            <person name="Tice H."/>
            <person name="Bruce D."/>
            <person name="Goodwin L."/>
            <person name="Pitluck S."/>
            <person name="Peters L."/>
            <person name="Ovchinnikova G."/>
            <person name="Lu M."/>
            <person name="Kyrpides N."/>
            <person name="Mavromatis K."/>
            <person name="Ivanova N."/>
            <person name="Brettin T."/>
            <person name="Detter J.C."/>
            <person name="Han C."/>
            <person name="Larimer F."/>
            <person name="Land M."/>
            <person name="Hauser L."/>
            <person name="Markowitz V."/>
            <person name="Cheng J.-F."/>
            <person name="Hugenholtz P."/>
            <person name="Woyke T."/>
            <person name="Wu D."/>
            <person name="Spring S."/>
            <person name="Schroeder M."/>
            <person name="Kopitz M."/>
            <person name="Brambilla E."/>
            <person name="Klenk H.-P."/>
            <person name="Eisen J.A."/>
        </authorList>
    </citation>
    <scope>NUCLEOTIDE SEQUENCE</scope>
    <source>
        <strain evidence="3">DSM 3403</strain>
    </source>
</reference>
<evidence type="ECO:0000259" key="2">
    <source>
        <dbReference type="PROSITE" id="PS01124"/>
    </source>
</evidence>
<dbReference type="SMART" id="SM00342">
    <property type="entry name" value="HTH_ARAC"/>
    <property type="match status" value="1"/>
</dbReference>
<evidence type="ECO:0000256" key="1">
    <source>
        <dbReference type="ARBA" id="ARBA00023125"/>
    </source>
</evidence>
<dbReference type="RefSeq" id="WP_014680466.1">
    <property type="nucleotide sequence ID" value="NC_017770.1"/>
</dbReference>
<sequence length="311" mass="35950">MKFLVTDQKAGGDLLLINGEENFGRFYYGRDQEKKYFTIVWNRGEKQTVTIDNVEHDFMPNTVLPLMFNQSFYFERASDVVAWQFNREFYCIIDHDAEVSCVGFLFGMGEVLFINLDDAAQNRLRLLLNIFIEEINTQDNIQNEMLVVLLKRLIIFITRLAKSKYIPDPKLNDERLDVFRKFNLLVEANFRTEHSVNYYAQLLNKSPKTLSNLFALYNQKTPIQVIQDRIIIEAKRLLSYTNKSAKEITHELGFDDAASSVISSNDTPLYPPLSLEIIGKMFPSGNNYKPSGNILILQPQLLLHLCIVDQA</sequence>
<dbReference type="PANTHER" id="PTHR43280:SF32">
    <property type="entry name" value="TRANSCRIPTIONAL REGULATORY PROTEIN"/>
    <property type="match status" value="1"/>
</dbReference>
<dbReference type="EMBL" id="CP003349">
    <property type="protein sequence ID" value="AFD07239.1"/>
    <property type="molecule type" value="Genomic_DNA"/>
</dbReference>
<accession>H8KR33</accession>
<name>H8KR33_SOLCM</name>
<keyword evidence="4" id="KW-1185">Reference proteome</keyword>
<dbReference type="HOGENOM" id="CLU_000445_88_2_10"/>
<dbReference type="KEGG" id="scn:Solca_2189"/>